<evidence type="ECO:0008006" key="3">
    <source>
        <dbReference type="Google" id="ProtNLM"/>
    </source>
</evidence>
<dbReference type="AlphaFoldDB" id="A0A291B6I2"/>
<dbReference type="EMBL" id="CP020660">
    <property type="protein sequence ID" value="ATF08605.1"/>
    <property type="molecule type" value="Genomic_DNA"/>
</dbReference>
<accession>A0A291B6I2</accession>
<name>A0A291B6I2_9GAMM</name>
<organism evidence="1 2">
    <name type="scientific">Candidatus Enterovibrio altilux</name>
    <dbReference type="NCBI Taxonomy" id="1927128"/>
    <lineage>
        <taxon>Bacteria</taxon>
        <taxon>Pseudomonadati</taxon>
        <taxon>Pseudomonadota</taxon>
        <taxon>Gammaproteobacteria</taxon>
        <taxon>Vibrionales</taxon>
        <taxon>Vibrionaceae</taxon>
        <taxon>Enterovibrio</taxon>
    </lineage>
</organism>
<evidence type="ECO:0000313" key="1">
    <source>
        <dbReference type="EMBL" id="ATF08605.1"/>
    </source>
</evidence>
<reference evidence="2" key="1">
    <citation type="submission" date="2017-04" db="EMBL/GenBank/DDBJ databases">
        <title>Genome evolution of the luminous symbionts of deep sea anglerfish.</title>
        <authorList>
            <person name="Hendry T.A."/>
        </authorList>
    </citation>
    <scope>NUCLEOTIDE SEQUENCE [LARGE SCALE GENOMIC DNA]</scope>
</reference>
<dbReference type="RefSeq" id="WP_096618602.1">
    <property type="nucleotide sequence ID" value="NZ_CP020660.1"/>
</dbReference>
<dbReference type="Proteomes" id="UP000218160">
    <property type="component" value="Chromosome 1"/>
</dbReference>
<proteinExistence type="predicted"/>
<dbReference type="OrthoDB" id="6382212at2"/>
<evidence type="ECO:0000313" key="2">
    <source>
        <dbReference type="Proteomes" id="UP000218160"/>
    </source>
</evidence>
<keyword evidence="2" id="KW-1185">Reference proteome</keyword>
<sequence length="74" mass="8490">MHESIAPKLSSSNATDSKVQLNLLKQTHRRINAILVDGADDTWQSYKTVRIKRMVSLILSKKKQLFVNEIIRVI</sequence>
<protein>
    <recommendedName>
        <fullName evidence="3">Mobile element protein</fullName>
    </recommendedName>
</protein>
<dbReference type="KEGG" id="elux:BTN50_0061"/>
<gene>
    <name evidence="1" type="ORF">BTN50_0061</name>
</gene>